<feature type="compositionally biased region" description="Basic and acidic residues" evidence="1">
    <location>
        <begin position="421"/>
        <end position="430"/>
    </location>
</feature>
<protein>
    <recommendedName>
        <fullName evidence="6">Mid2 domain-containing protein</fullName>
    </recommendedName>
</protein>
<evidence type="ECO:0000256" key="2">
    <source>
        <dbReference type="SAM" id="Phobius"/>
    </source>
</evidence>
<dbReference type="EMBL" id="RCSX01000020">
    <property type="protein sequence ID" value="KAF7922492.1"/>
    <property type="molecule type" value="Genomic_DNA"/>
</dbReference>
<feature type="transmembrane region" description="Helical" evidence="2">
    <location>
        <begin position="259"/>
        <end position="281"/>
    </location>
</feature>
<name>A0ABQ7IFE0_9HELO</name>
<comment type="caution">
    <text evidence="4">The sequence shown here is derived from an EMBL/GenBank/DDBJ whole genome shotgun (WGS) entry which is preliminary data.</text>
</comment>
<dbReference type="RefSeq" id="XP_038807935.1">
    <property type="nucleotide sequence ID" value="XM_038955641.1"/>
</dbReference>
<dbReference type="Proteomes" id="UP000783213">
    <property type="component" value="Unassembled WGS sequence"/>
</dbReference>
<evidence type="ECO:0000313" key="4">
    <source>
        <dbReference type="EMBL" id="KAF7922492.1"/>
    </source>
</evidence>
<keyword evidence="2" id="KW-1133">Transmembrane helix</keyword>
<evidence type="ECO:0008006" key="6">
    <source>
        <dbReference type="Google" id="ProtNLM"/>
    </source>
</evidence>
<accession>A0ABQ7IFE0</accession>
<sequence length="430" mass="44025">MPLSISIFSRSPWLLVFLGLGFTNVVQVRGQFGAVRMENEGNVLSPRHYMGLNEGRLFERDTGVCASGYHSCLDIDVAICCPNTEYCIISPSKGPACCAIGSNCDSPCSSASFLSNKTITVSSTTTVTTTCIPRACPSISNYQCASSLGGGCCNYNAQCVSSDGSSGCAVTLFPSSTPALVSIVPSGCTTNQFACASSMGGGCCDNGFGCAVLSGTNYCAATTGTGTAIRTGSNGILATGVSDSNTTSSNHGLSTGAKAGIGVGVALLVLACIGACIYFFTIHRRRALQSKSSSHPDMDIPPAAMSQISGSRFSHKSESKAGSKISKRPGVSPHGRQGSDYFGTTAPSGPFTESAGTSPGFGSQRGVPATPQSPNDIAAPVEIGEKEKGEEKEKEGNGGRSGNASVATTPGEGWEYVKGGRFREGIAELE</sequence>
<proteinExistence type="predicted"/>
<feature type="chain" id="PRO_5045238408" description="Mid2 domain-containing protein" evidence="3">
    <location>
        <begin position="31"/>
        <end position="430"/>
    </location>
</feature>
<keyword evidence="5" id="KW-1185">Reference proteome</keyword>
<feature type="signal peptide" evidence="3">
    <location>
        <begin position="1"/>
        <end position="30"/>
    </location>
</feature>
<evidence type="ECO:0000256" key="3">
    <source>
        <dbReference type="SAM" id="SignalP"/>
    </source>
</evidence>
<keyword evidence="2" id="KW-0812">Transmembrane</keyword>
<reference evidence="4 5" key="1">
    <citation type="journal article" date="2020" name="Genome Biol. Evol.">
        <title>Comparative genomics of Sclerotiniaceae.</title>
        <authorList>
            <person name="Valero Jimenez C.A."/>
            <person name="Steentjes M."/>
            <person name="Scholten O.E."/>
            <person name="Van Kan J.A.L."/>
        </authorList>
    </citation>
    <scope>NUCLEOTIDE SEQUENCE [LARGE SCALE GENOMIC DNA]</scope>
    <source>
        <strain evidence="4 5">B1</strain>
    </source>
</reference>
<organism evidence="4 5">
    <name type="scientific">Botrytis deweyae</name>
    <dbReference type="NCBI Taxonomy" id="2478750"/>
    <lineage>
        <taxon>Eukaryota</taxon>
        <taxon>Fungi</taxon>
        <taxon>Dikarya</taxon>
        <taxon>Ascomycota</taxon>
        <taxon>Pezizomycotina</taxon>
        <taxon>Leotiomycetes</taxon>
        <taxon>Helotiales</taxon>
        <taxon>Sclerotiniaceae</taxon>
        <taxon>Botrytis</taxon>
    </lineage>
</organism>
<dbReference type="GeneID" id="62234791"/>
<feature type="region of interest" description="Disordered" evidence="1">
    <location>
        <begin position="292"/>
        <end position="430"/>
    </location>
</feature>
<evidence type="ECO:0000256" key="1">
    <source>
        <dbReference type="SAM" id="MobiDB-lite"/>
    </source>
</evidence>
<evidence type="ECO:0000313" key="5">
    <source>
        <dbReference type="Proteomes" id="UP000783213"/>
    </source>
</evidence>
<feature type="compositionally biased region" description="Basic and acidic residues" evidence="1">
    <location>
        <begin position="383"/>
        <end position="397"/>
    </location>
</feature>
<keyword evidence="3" id="KW-0732">Signal</keyword>
<keyword evidence="2" id="KW-0472">Membrane</keyword>
<gene>
    <name evidence="4" type="ORF">EAE98_008018</name>
</gene>